<gene>
    <name evidence="1" type="ORF">DJ568_04095</name>
</gene>
<dbReference type="AlphaFoldDB" id="A0A367GT28"/>
<evidence type="ECO:0008006" key="3">
    <source>
        <dbReference type="Google" id="ProtNLM"/>
    </source>
</evidence>
<dbReference type="Proteomes" id="UP000253209">
    <property type="component" value="Unassembled WGS sequence"/>
</dbReference>
<evidence type="ECO:0000313" key="2">
    <source>
        <dbReference type="Proteomes" id="UP000253209"/>
    </source>
</evidence>
<evidence type="ECO:0000313" key="1">
    <source>
        <dbReference type="EMBL" id="RCH55941.1"/>
    </source>
</evidence>
<dbReference type="OrthoDB" id="797882at2"/>
<sequence length="130" mass="14738">MKNIIVCILIVMLFASFNTSDFKGVWEYCGGTSNGKVTPKPTAYTLHRHYTKNNYEAFVIEAGEKPFKYEAGDYTLKADTCLEIQSFSSQASQTLGIPIKYTYSISRDTLTFKGTLPNGNKVEERWKKIK</sequence>
<organism evidence="1 2">
    <name type="scientific">Mucilaginibacter hurinus</name>
    <dbReference type="NCBI Taxonomy" id="2201324"/>
    <lineage>
        <taxon>Bacteria</taxon>
        <taxon>Pseudomonadati</taxon>
        <taxon>Bacteroidota</taxon>
        <taxon>Sphingobacteriia</taxon>
        <taxon>Sphingobacteriales</taxon>
        <taxon>Sphingobacteriaceae</taxon>
        <taxon>Mucilaginibacter</taxon>
    </lineage>
</organism>
<proteinExistence type="predicted"/>
<dbReference type="Gene3D" id="2.40.128.490">
    <property type="entry name" value="Uncharacterised protein PF14869, DUF4488"/>
    <property type="match status" value="1"/>
</dbReference>
<protein>
    <recommendedName>
        <fullName evidence="3">Lipocalin-like domain-containing protein</fullName>
    </recommendedName>
</protein>
<dbReference type="EMBL" id="QGDC01000002">
    <property type="protein sequence ID" value="RCH55941.1"/>
    <property type="molecule type" value="Genomic_DNA"/>
</dbReference>
<name>A0A367GT28_9SPHI</name>
<accession>A0A367GT28</accession>
<comment type="caution">
    <text evidence="1">The sequence shown here is derived from an EMBL/GenBank/DDBJ whole genome shotgun (WGS) entry which is preliminary data.</text>
</comment>
<dbReference type="RefSeq" id="WP_114003978.1">
    <property type="nucleotide sequence ID" value="NZ_QGDC01000002.1"/>
</dbReference>
<keyword evidence="2" id="KW-1185">Reference proteome</keyword>
<reference evidence="1 2" key="1">
    <citation type="submission" date="2018-05" db="EMBL/GenBank/DDBJ databases">
        <title>Mucilaginibacter hurinus sp. nov., isolated from briquette warehouse soil.</title>
        <authorList>
            <person name="Choi L."/>
        </authorList>
    </citation>
    <scope>NUCLEOTIDE SEQUENCE [LARGE SCALE GENOMIC DNA]</scope>
    <source>
        <strain evidence="1 2">ZR32</strain>
    </source>
</reference>